<protein>
    <recommendedName>
        <fullName evidence="2">Sorting nexin/Vps5-like C-terminal domain-containing protein</fullName>
    </recommendedName>
</protein>
<feature type="transmembrane region" description="Helical" evidence="1">
    <location>
        <begin position="176"/>
        <end position="196"/>
    </location>
</feature>
<dbReference type="GO" id="GO:0034498">
    <property type="term" value="P:early endosome to Golgi transport"/>
    <property type="evidence" value="ECO:0007669"/>
    <property type="project" value="TreeGrafter"/>
</dbReference>
<evidence type="ECO:0000313" key="4">
    <source>
        <dbReference type="Proteomes" id="UP001501920"/>
    </source>
</evidence>
<keyword evidence="1" id="KW-0472">Membrane</keyword>
<gene>
    <name evidence="3" type="primary">CINP</name>
</gene>
<accession>A0A3B4EI32</accession>
<dbReference type="Pfam" id="PF09325">
    <property type="entry name" value="Vps5"/>
    <property type="match status" value="1"/>
</dbReference>
<dbReference type="Gene3D" id="1.20.1270.60">
    <property type="entry name" value="Arfaptin homology (AH) domain/BAR domain"/>
    <property type="match status" value="1"/>
</dbReference>
<reference evidence="3" key="3">
    <citation type="submission" date="2025-09" db="UniProtKB">
        <authorList>
            <consortium name="Ensembl"/>
        </authorList>
    </citation>
    <scope>IDENTIFICATION</scope>
</reference>
<reference evidence="3 4" key="1">
    <citation type="submission" date="2020-10" db="EMBL/GenBank/DDBJ databases">
        <title>Pygocentrus nattereri (red-bellied piranha) genome, fPygNat1, primary haplotype.</title>
        <authorList>
            <person name="Myers G."/>
            <person name="Meyer A."/>
            <person name="Karagic N."/>
            <person name="Pippel M."/>
            <person name="Winkler S."/>
            <person name="Tracey A."/>
            <person name="Wood J."/>
            <person name="Formenti G."/>
            <person name="Howe K."/>
            <person name="Fedrigo O."/>
            <person name="Jarvis E.D."/>
        </authorList>
    </citation>
    <scope>NUCLEOTIDE SEQUENCE [LARGE SCALE GENOMIC DNA]</scope>
</reference>
<keyword evidence="4" id="KW-1185">Reference proteome</keyword>
<dbReference type="GeneTree" id="ENSGT00940000155889"/>
<dbReference type="STRING" id="42514.ENSPNAP00000035520"/>
<keyword evidence="1" id="KW-0812">Transmembrane</keyword>
<sequence>RHRGAVGSADASQQEGYLQRVVSHPALLQDSDVQEFLEKEEFPRAVNTQALSGSGLLKMINKASDAMNKMTIKMNESDNWFESKLQEVENEMQLLRRLHASVDSLVNHRKKLCSNTAMFARDVVVMLSSSEENSALSRALSQLAEVEDKLEQLHQEQAFSDFFILLQTMCDLPEHLFVMLAFVFLCFSIWTFHSFFKPQKLLKLKYQKVDV</sequence>
<dbReference type="InterPro" id="IPR027267">
    <property type="entry name" value="AH/BAR_dom_sf"/>
</dbReference>
<evidence type="ECO:0000256" key="1">
    <source>
        <dbReference type="SAM" id="Phobius"/>
    </source>
</evidence>
<dbReference type="Proteomes" id="UP001501920">
    <property type="component" value="Chromosome 25"/>
</dbReference>
<dbReference type="GO" id="GO:0010008">
    <property type="term" value="C:endosome membrane"/>
    <property type="evidence" value="ECO:0007669"/>
    <property type="project" value="TreeGrafter"/>
</dbReference>
<keyword evidence="1" id="KW-1133">Transmembrane helix</keyword>
<dbReference type="GO" id="GO:0005829">
    <property type="term" value="C:cytosol"/>
    <property type="evidence" value="ECO:0007669"/>
    <property type="project" value="GOC"/>
</dbReference>
<proteinExistence type="predicted"/>
<feature type="domain" description="Sorting nexin/Vps5-like C-terminal" evidence="2">
    <location>
        <begin position="58"/>
        <end position="171"/>
    </location>
</feature>
<reference evidence="3" key="2">
    <citation type="submission" date="2025-08" db="UniProtKB">
        <authorList>
            <consortium name="Ensembl"/>
        </authorList>
    </citation>
    <scope>IDENTIFICATION</scope>
</reference>
<dbReference type="Ensembl" id="ENSPNAT00000039283.2">
    <property type="protein sequence ID" value="ENSPNAP00000035520.2"/>
    <property type="gene ID" value="ENSPNAG00000025606.2"/>
</dbReference>
<dbReference type="PANTHER" id="PTHR10555">
    <property type="entry name" value="SORTING NEXIN"/>
    <property type="match status" value="1"/>
</dbReference>
<evidence type="ECO:0000313" key="3">
    <source>
        <dbReference type="Ensembl" id="ENSPNAP00000035520.2"/>
    </source>
</evidence>
<dbReference type="PANTHER" id="PTHR10555:SF129">
    <property type="entry name" value="SORTING NEXIN-1"/>
    <property type="match status" value="1"/>
</dbReference>
<name>A0A3B4EI32_PYGNA</name>
<dbReference type="AlphaFoldDB" id="A0A3B4EI32"/>
<dbReference type="GO" id="GO:0035091">
    <property type="term" value="F:phosphatidylinositol binding"/>
    <property type="evidence" value="ECO:0007669"/>
    <property type="project" value="TreeGrafter"/>
</dbReference>
<dbReference type="InterPro" id="IPR015404">
    <property type="entry name" value="Vps5_C"/>
</dbReference>
<organism evidence="3 4">
    <name type="scientific">Pygocentrus nattereri</name>
    <name type="common">Red-bellied piranha</name>
    <dbReference type="NCBI Taxonomy" id="42514"/>
    <lineage>
        <taxon>Eukaryota</taxon>
        <taxon>Metazoa</taxon>
        <taxon>Chordata</taxon>
        <taxon>Craniata</taxon>
        <taxon>Vertebrata</taxon>
        <taxon>Euteleostomi</taxon>
        <taxon>Actinopterygii</taxon>
        <taxon>Neopterygii</taxon>
        <taxon>Teleostei</taxon>
        <taxon>Ostariophysi</taxon>
        <taxon>Characiformes</taxon>
        <taxon>Characoidei</taxon>
        <taxon>Pygocentrus</taxon>
    </lineage>
</organism>
<evidence type="ECO:0000259" key="2">
    <source>
        <dbReference type="Pfam" id="PF09325"/>
    </source>
</evidence>